<accession>F9F662</accession>
<sequence length="178" mass="19803">MSVNLPADHVEVAALHDRVKHISEENKFVNNENDYLQESNGGLATENNKLKKTLALTEERLQRITDFWRSAEEELTKQIAINEDLTKQLEAQGHHAAWKVRAVGKTSWNDDMRAAQDASTCANSLSPLVRPQQSPLRLPTHTANTTSTLTHAADILLPPRRLRLGLPSSQLQSVSLVA</sequence>
<organism evidence="1">
    <name type="scientific">Fusarium oxysporum (strain Fo5176)</name>
    <name type="common">Fusarium vascular wilt</name>
    <dbReference type="NCBI Taxonomy" id="660025"/>
    <lineage>
        <taxon>Eukaryota</taxon>
        <taxon>Fungi</taxon>
        <taxon>Dikarya</taxon>
        <taxon>Ascomycota</taxon>
        <taxon>Pezizomycotina</taxon>
        <taxon>Sordariomycetes</taxon>
        <taxon>Hypocreomycetidae</taxon>
        <taxon>Hypocreales</taxon>
        <taxon>Nectriaceae</taxon>
        <taxon>Fusarium</taxon>
        <taxon>Fusarium oxysporum species complex</taxon>
    </lineage>
</organism>
<proteinExistence type="predicted"/>
<name>F9F662_FUSOF</name>
<dbReference type="AlphaFoldDB" id="F9F662"/>
<evidence type="ECO:0000313" key="1">
    <source>
        <dbReference type="EMBL" id="EGU87602.1"/>
    </source>
</evidence>
<gene>
    <name evidence="1" type="ORF">FOXB_01887</name>
</gene>
<dbReference type="OrthoDB" id="5105790at2759"/>
<protein>
    <submittedName>
        <fullName evidence="1">Uncharacterized protein</fullName>
    </submittedName>
</protein>
<reference evidence="1" key="1">
    <citation type="journal article" date="2012" name="Mol. Plant Microbe Interact.">
        <title>A highly conserved effector in Fusarium oxysporum is required for full virulence on Arabidopsis.</title>
        <authorList>
            <person name="Thatcher L.F."/>
            <person name="Gardiner D.M."/>
            <person name="Kazan K."/>
            <person name="Manners J."/>
        </authorList>
    </citation>
    <scope>NUCLEOTIDE SEQUENCE [LARGE SCALE GENOMIC DNA]</scope>
    <source>
        <strain evidence="1">Fo5176</strain>
    </source>
</reference>
<dbReference type="EMBL" id="AFQF01000632">
    <property type="protein sequence ID" value="EGU87602.1"/>
    <property type="molecule type" value="Genomic_DNA"/>
</dbReference>
<comment type="caution">
    <text evidence="1">The sequence shown here is derived from an EMBL/GenBank/DDBJ whole genome shotgun (WGS) entry which is preliminary data.</text>
</comment>